<dbReference type="Gene3D" id="1.25.40.880">
    <property type="entry name" value="Alkyl sulfatase, dimerisation domain"/>
    <property type="match status" value="1"/>
</dbReference>
<dbReference type="Proteomes" id="UP000014760">
    <property type="component" value="Unassembled WGS sequence"/>
</dbReference>
<dbReference type="EMBL" id="KB310113">
    <property type="protein sequence ID" value="ELT92469.1"/>
    <property type="molecule type" value="Genomic_DNA"/>
</dbReference>
<dbReference type="SMART" id="SM00849">
    <property type="entry name" value="Lactamase_B"/>
    <property type="match status" value="1"/>
</dbReference>
<dbReference type="Pfam" id="PF00753">
    <property type="entry name" value="Lactamase_B"/>
    <property type="match status" value="1"/>
</dbReference>
<dbReference type="SUPFAM" id="SSF56281">
    <property type="entry name" value="Metallo-hydrolase/oxidoreductase"/>
    <property type="match status" value="1"/>
</dbReference>
<reference evidence="4" key="1">
    <citation type="submission" date="2012-12" db="EMBL/GenBank/DDBJ databases">
        <authorList>
            <person name="Hellsten U."/>
            <person name="Grimwood J."/>
            <person name="Chapman J.A."/>
            <person name="Shapiro H."/>
            <person name="Aerts A."/>
            <person name="Otillar R.P."/>
            <person name="Terry A.Y."/>
            <person name="Boore J.L."/>
            <person name="Simakov O."/>
            <person name="Marletaz F."/>
            <person name="Cho S.-J."/>
            <person name="Edsinger-Gonzales E."/>
            <person name="Havlak P."/>
            <person name="Kuo D.-H."/>
            <person name="Larsson T."/>
            <person name="Lv J."/>
            <person name="Arendt D."/>
            <person name="Savage R."/>
            <person name="Osoegawa K."/>
            <person name="de Jong P."/>
            <person name="Lindberg D.R."/>
            <person name="Seaver E.C."/>
            <person name="Weisblat D.A."/>
            <person name="Putnam N.H."/>
            <person name="Grigoriev I.V."/>
            <person name="Rokhsar D.S."/>
        </authorList>
    </citation>
    <scope>NUCLEOTIDE SEQUENCE</scope>
    <source>
        <strain evidence="4">I ESC-2004</strain>
    </source>
</reference>
<evidence type="ECO:0000313" key="2">
    <source>
        <dbReference type="EMBL" id="ELT92469.1"/>
    </source>
</evidence>
<dbReference type="EMBL" id="AMQN01030453">
    <property type="status" value="NOT_ANNOTATED_CDS"/>
    <property type="molecule type" value="Genomic_DNA"/>
</dbReference>
<name>R7TFE8_CAPTE</name>
<dbReference type="PANTHER" id="PTHR43223:SF2">
    <property type="entry name" value="METALLO-BETA-LACTAMASE DOMAIN-CONTAINING PROTEIN"/>
    <property type="match status" value="1"/>
</dbReference>
<evidence type="ECO:0000259" key="1">
    <source>
        <dbReference type="SMART" id="SM00849"/>
    </source>
</evidence>
<dbReference type="AlphaFoldDB" id="R7TFE8"/>
<feature type="domain" description="Metallo-beta-lactamase" evidence="1">
    <location>
        <begin position="1"/>
        <end position="211"/>
    </location>
</feature>
<sequence length="386" mass="43731">MVITSEGNVIIDTGMPSHPGMTNIPEHKELLDQASDNPVTHIIASHAHADHFANADAWLDDNPNAKVIAHWEFVHNQEYLKDLLPFQMPRNHIFYPNDVPNLPRTGYKLLKKVLPQIEPDVLVDNGQTYKFSQGGVDFIVYPTPGAEGSDGVSVWLPQHKILFTGDLFGHIFGMWPNFSTMRGERARYPRPYIDSLNLVLELEPEMLIPSHFYPIMGKAFIRSITEKTRDAVAYVDEAVVDGMNDGKDVYQLMKEIQLPDDLKLNEVHGKVSWGVKSIWESYSSMFHLNSANEMYPVPVSDIYDDVYGLIGAPEKILVKAEALIASGELEQALHLIEIMNIAEPENKKAIQIKINILDKMLVRSEGANHHEKMFLSRLIDKEKERL</sequence>
<dbReference type="Pfam" id="PF14863">
    <property type="entry name" value="Alkyl_sulf_dimr"/>
    <property type="match status" value="1"/>
</dbReference>
<dbReference type="InterPro" id="IPR052195">
    <property type="entry name" value="Bact_Alkyl/Aryl-Sulfatase"/>
</dbReference>
<evidence type="ECO:0000313" key="3">
    <source>
        <dbReference type="EnsemblMetazoa" id="CapteP188586"/>
    </source>
</evidence>
<keyword evidence="4" id="KW-1185">Reference proteome</keyword>
<proteinExistence type="predicted"/>
<dbReference type="InterPro" id="IPR001279">
    <property type="entry name" value="Metallo-B-lactamas"/>
</dbReference>
<gene>
    <name evidence="2" type="ORF">CAPTEDRAFT_188586</name>
</gene>
<protein>
    <recommendedName>
        <fullName evidence="1">Metallo-beta-lactamase domain-containing protein</fullName>
    </recommendedName>
</protein>
<evidence type="ECO:0000313" key="4">
    <source>
        <dbReference type="Proteomes" id="UP000014760"/>
    </source>
</evidence>
<dbReference type="Gene3D" id="3.60.15.30">
    <property type="entry name" value="Metallo-beta-lactamase domain"/>
    <property type="match status" value="1"/>
</dbReference>
<dbReference type="InterPro" id="IPR029228">
    <property type="entry name" value="Alkyl_sulf_dimr"/>
</dbReference>
<organism evidence="2">
    <name type="scientific">Capitella teleta</name>
    <name type="common">Polychaete worm</name>
    <dbReference type="NCBI Taxonomy" id="283909"/>
    <lineage>
        <taxon>Eukaryota</taxon>
        <taxon>Metazoa</taxon>
        <taxon>Spiralia</taxon>
        <taxon>Lophotrochozoa</taxon>
        <taxon>Annelida</taxon>
        <taxon>Polychaeta</taxon>
        <taxon>Sedentaria</taxon>
        <taxon>Scolecida</taxon>
        <taxon>Capitellidae</taxon>
        <taxon>Capitella</taxon>
    </lineage>
</organism>
<dbReference type="OrthoDB" id="449487at2759"/>
<accession>R7TFE8</accession>
<dbReference type="InterPro" id="IPR036866">
    <property type="entry name" value="RibonucZ/Hydroxyglut_hydro"/>
</dbReference>
<dbReference type="HOGENOM" id="CLU_014655_0_0_1"/>
<dbReference type="GO" id="GO:0046983">
    <property type="term" value="F:protein dimerization activity"/>
    <property type="evidence" value="ECO:0007669"/>
    <property type="project" value="InterPro"/>
</dbReference>
<reference evidence="2 4" key="2">
    <citation type="journal article" date="2013" name="Nature">
        <title>Insights into bilaterian evolution from three spiralian genomes.</title>
        <authorList>
            <person name="Simakov O."/>
            <person name="Marletaz F."/>
            <person name="Cho S.J."/>
            <person name="Edsinger-Gonzales E."/>
            <person name="Havlak P."/>
            <person name="Hellsten U."/>
            <person name="Kuo D.H."/>
            <person name="Larsson T."/>
            <person name="Lv J."/>
            <person name="Arendt D."/>
            <person name="Savage R."/>
            <person name="Osoegawa K."/>
            <person name="de Jong P."/>
            <person name="Grimwood J."/>
            <person name="Chapman J.A."/>
            <person name="Shapiro H."/>
            <person name="Aerts A."/>
            <person name="Otillar R.P."/>
            <person name="Terry A.Y."/>
            <person name="Boore J.L."/>
            <person name="Grigoriev I.V."/>
            <person name="Lindberg D.R."/>
            <person name="Seaver E.C."/>
            <person name="Weisblat D.A."/>
            <person name="Putnam N.H."/>
            <person name="Rokhsar D.S."/>
        </authorList>
    </citation>
    <scope>NUCLEOTIDE SEQUENCE</scope>
    <source>
        <strain evidence="2 4">I ESC-2004</strain>
    </source>
</reference>
<dbReference type="EnsemblMetazoa" id="CapteT188586">
    <property type="protein sequence ID" value="CapteP188586"/>
    <property type="gene ID" value="CapteG188586"/>
</dbReference>
<dbReference type="InterPro" id="IPR038536">
    <property type="entry name" value="Alkyl/aryl-sulf_dimr_sf"/>
</dbReference>
<reference evidence="3" key="3">
    <citation type="submission" date="2015-06" db="UniProtKB">
        <authorList>
            <consortium name="EnsemblMetazoa"/>
        </authorList>
    </citation>
    <scope>IDENTIFICATION</scope>
</reference>
<dbReference type="PANTHER" id="PTHR43223">
    <property type="entry name" value="ALKYL/ARYL-SULFATASE"/>
    <property type="match status" value="1"/>
</dbReference>